<name>A0ABS6F8E4_9FIRM</name>
<dbReference type="InterPro" id="IPR041489">
    <property type="entry name" value="PDZ_6"/>
</dbReference>
<dbReference type="Pfam" id="PF05580">
    <property type="entry name" value="Peptidase_S55"/>
    <property type="match status" value="1"/>
</dbReference>
<comment type="caution">
    <text evidence="4">The sequence shown here is derived from an EMBL/GenBank/DDBJ whole genome shotgun (WGS) entry which is preliminary data.</text>
</comment>
<reference evidence="4 5" key="1">
    <citation type="submission" date="2021-06" db="EMBL/GenBank/DDBJ databases">
        <authorList>
            <person name="Sun Q."/>
            <person name="Li D."/>
        </authorList>
    </citation>
    <scope>NUCLEOTIDE SEQUENCE [LARGE SCALE GENOMIC DNA]</scope>
    <source>
        <strain evidence="4 5">MSJ-2</strain>
    </source>
</reference>
<dbReference type="Pfam" id="PF17820">
    <property type="entry name" value="PDZ_6"/>
    <property type="match status" value="1"/>
</dbReference>
<protein>
    <submittedName>
        <fullName evidence="4">PDZ domain-containing protein</fullName>
    </submittedName>
</protein>
<feature type="domain" description="Peptidase S55" evidence="3">
    <location>
        <begin position="148"/>
        <end position="376"/>
    </location>
</feature>
<evidence type="ECO:0000256" key="1">
    <source>
        <dbReference type="SAM" id="MobiDB-lite"/>
    </source>
</evidence>
<feature type="region of interest" description="Disordered" evidence="1">
    <location>
        <begin position="13"/>
        <end position="42"/>
    </location>
</feature>
<sequence length="376" mass="40431">MELSPLFRNAIMPDSANSKRGRSEDRCERSDPMDEPQKNQRKRLRGGAAAFLSLLLFVSPLVVTARAADTVKTLVPVGHTIGVKLFSRGVLVVELSDGPCPARACGLKTGDLISKCNGTQIQSTEHMQALLQQNQDQELKLQVQRGSQILQMKTTPVQSEEGNWLLGAWIRDSMAGIGTMTFYDPESGTFGALGHGVTDTDTAQLMSLSSGSVMASTVKAVKRGEIGEAGELRGNFDLSEDLGPLYANTDCGVFGTMDGCTFATHEAMPVAQNSEVHTGQATILANVSGDTVEEYDVQITKIFDNSGDTRNMLVEVTDPALLAVTGGIVQGMVVSYNRDNSGEKPLRRKALRACRIGAPVRCRRGQYGTTPFLQTG</sequence>
<dbReference type="InterPro" id="IPR008763">
    <property type="entry name" value="Peptidase_S55"/>
</dbReference>
<feature type="domain" description="PDZ" evidence="2">
    <location>
        <begin position="78"/>
        <end position="129"/>
    </location>
</feature>
<evidence type="ECO:0000313" key="4">
    <source>
        <dbReference type="EMBL" id="MBU5626338.1"/>
    </source>
</evidence>
<keyword evidence="5" id="KW-1185">Reference proteome</keyword>
<evidence type="ECO:0000313" key="5">
    <source>
        <dbReference type="Proteomes" id="UP000787672"/>
    </source>
</evidence>
<accession>A0ABS6F8E4</accession>
<dbReference type="InterPro" id="IPR001478">
    <property type="entry name" value="PDZ"/>
</dbReference>
<evidence type="ECO:0000259" key="3">
    <source>
        <dbReference type="PROSITE" id="PS51494"/>
    </source>
</evidence>
<dbReference type="Proteomes" id="UP000787672">
    <property type="component" value="Unassembled WGS sequence"/>
</dbReference>
<evidence type="ECO:0000259" key="2">
    <source>
        <dbReference type="PROSITE" id="PS50106"/>
    </source>
</evidence>
<organism evidence="4 5">
    <name type="scientific">Dysosmobacter acutus</name>
    <dbReference type="NCBI Taxonomy" id="2841504"/>
    <lineage>
        <taxon>Bacteria</taxon>
        <taxon>Bacillati</taxon>
        <taxon>Bacillota</taxon>
        <taxon>Clostridia</taxon>
        <taxon>Eubacteriales</taxon>
        <taxon>Oscillospiraceae</taxon>
        <taxon>Dysosmobacter</taxon>
    </lineage>
</organism>
<gene>
    <name evidence="4" type="ORF">KQI82_05300</name>
</gene>
<dbReference type="EMBL" id="JAHLQN010000001">
    <property type="protein sequence ID" value="MBU5626338.1"/>
    <property type="molecule type" value="Genomic_DNA"/>
</dbReference>
<dbReference type="SMART" id="SM00228">
    <property type="entry name" value="PDZ"/>
    <property type="match status" value="1"/>
</dbReference>
<feature type="compositionally biased region" description="Basic and acidic residues" evidence="1">
    <location>
        <begin position="21"/>
        <end position="38"/>
    </location>
</feature>
<dbReference type="PROSITE" id="PS50106">
    <property type="entry name" value="PDZ"/>
    <property type="match status" value="1"/>
</dbReference>
<proteinExistence type="predicted"/>
<dbReference type="PROSITE" id="PS51494">
    <property type="entry name" value="SPOIVB"/>
    <property type="match status" value="1"/>
</dbReference>